<comment type="caution">
    <text evidence="1">The sequence shown here is derived from an EMBL/GenBank/DDBJ whole genome shotgun (WGS) entry which is preliminary data.</text>
</comment>
<name>A0A508B4G9_9GAMM</name>
<evidence type="ECO:0000313" key="2">
    <source>
        <dbReference type="Proteomes" id="UP000320431"/>
    </source>
</evidence>
<dbReference type="OrthoDB" id="7062039at2"/>
<evidence type="ECO:0000313" key="1">
    <source>
        <dbReference type="EMBL" id="KAB8192911.1"/>
    </source>
</evidence>
<proteinExistence type="predicted"/>
<dbReference type="EMBL" id="VICD02000103">
    <property type="protein sequence ID" value="KAB8192911.1"/>
    <property type="molecule type" value="Genomic_DNA"/>
</dbReference>
<protein>
    <submittedName>
        <fullName evidence="1">Uncharacterized protein</fullName>
    </submittedName>
</protein>
<dbReference type="AlphaFoldDB" id="A0A508B4G9"/>
<dbReference type="RefSeq" id="WP_141481874.1">
    <property type="nucleotide sequence ID" value="NZ_CP029843.1"/>
</dbReference>
<sequence>MQTITRWLAAGMVAWLVAAGATGQERSGDAAMDSVATESLVGREVPPYPAGLDELGGTCFSAPGSGPDSRVCAYSISIHGKDMAHVTHALVLRQVGRDGNHAVWRVLEAVERPAIEGAAFVHLGCEPLDDGRAVVLALARTEAAGEWYEPVHQAWAFDFEAERLDEVDATGVRCPNEGYGYEG</sequence>
<accession>A0A508B4G9</accession>
<gene>
    <name evidence="1" type="ORF">FKV24_007045</name>
</gene>
<reference evidence="1 2" key="1">
    <citation type="submission" date="2019-10" db="EMBL/GenBank/DDBJ databases">
        <title>Lysobacter alkalisoli sp. nov., isolated from saline-alkaline soil.</title>
        <authorList>
            <person name="Sun J.-Q."/>
        </authorList>
    </citation>
    <scope>NUCLEOTIDE SEQUENCE [LARGE SCALE GENOMIC DNA]</scope>
    <source>
        <strain evidence="1 2">KCTC 42381</strain>
    </source>
</reference>
<dbReference type="Proteomes" id="UP000320431">
    <property type="component" value="Unassembled WGS sequence"/>
</dbReference>
<organism evidence="1 2">
    <name type="scientific">Marilutibacter maris</name>
    <dbReference type="NCBI Taxonomy" id="1605891"/>
    <lineage>
        <taxon>Bacteria</taxon>
        <taxon>Pseudomonadati</taxon>
        <taxon>Pseudomonadota</taxon>
        <taxon>Gammaproteobacteria</taxon>
        <taxon>Lysobacterales</taxon>
        <taxon>Lysobacteraceae</taxon>
        <taxon>Marilutibacter</taxon>
    </lineage>
</organism>